<evidence type="ECO:0000313" key="3">
    <source>
        <dbReference type="EMBL" id="QOY86172.1"/>
    </source>
</evidence>
<name>A0A7S7NM46_PALFE</name>
<dbReference type="EMBL" id="CP063849">
    <property type="protein sequence ID" value="QOY86172.1"/>
    <property type="molecule type" value="Genomic_DNA"/>
</dbReference>
<feature type="domain" description="DUF4159" evidence="2">
    <location>
        <begin position="68"/>
        <end position="271"/>
    </location>
</feature>
<gene>
    <name evidence="3" type="ORF">IRI77_25630</name>
</gene>
<evidence type="ECO:0000256" key="1">
    <source>
        <dbReference type="SAM" id="SignalP"/>
    </source>
</evidence>
<organism evidence="3 4">
    <name type="scientific">Paludibaculum fermentans</name>
    <dbReference type="NCBI Taxonomy" id="1473598"/>
    <lineage>
        <taxon>Bacteria</taxon>
        <taxon>Pseudomonadati</taxon>
        <taxon>Acidobacteriota</taxon>
        <taxon>Terriglobia</taxon>
        <taxon>Bryobacterales</taxon>
        <taxon>Bryobacteraceae</taxon>
        <taxon>Paludibaculum</taxon>
    </lineage>
</organism>
<dbReference type="KEGG" id="pfer:IRI77_25630"/>
<sequence>MRAGWVTAAVLLCAAAGLAQRFFQFSHREQGPRPVFETKTEFHFVRLEYTDLPQYHRRFGYSSRSGSGNGWWMMDWPDADEHFTQGIQRLTRIHTGDPHHFSLTDKQLYDHPWIYATQVGWWALSDTETANLREYLLRGGFLVVDDFWGDEQYETFRRTMARVLPGEPIADIEETDSVMHVLYDIREKDRTIIPGTRHLRPGPNGTASAQYPPGAVPAWRAMTDGKKRMVVAVNFNTDVGDAWEYADAPEYPEAMTTLAYRYGINYIVYAMTH</sequence>
<protein>
    <submittedName>
        <fullName evidence="3">DUF4159 domain-containing protein</fullName>
    </submittedName>
</protein>
<feature type="chain" id="PRO_5032802262" evidence="1">
    <location>
        <begin position="20"/>
        <end position="273"/>
    </location>
</feature>
<dbReference type="Proteomes" id="UP000593892">
    <property type="component" value="Chromosome"/>
</dbReference>
<dbReference type="Gene3D" id="3.40.50.12140">
    <property type="entry name" value="Domain of unknown function DUF4159"/>
    <property type="match status" value="1"/>
</dbReference>
<dbReference type="InterPro" id="IPR025297">
    <property type="entry name" value="DUF4159"/>
</dbReference>
<feature type="signal peptide" evidence="1">
    <location>
        <begin position="1"/>
        <end position="19"/>
    </location>
</feature>
<dbReference type="AlphaFoldDB" id="A0A7S7NM46"/>
<keyword evidence="1" id="KW-0732">Signal</keyword>
<evidence type="ECO:0000259" key="2">
    <source>
        <dbReference type="Pfam" id="PF13709"/>
    </source>
</evidence>
<reference evidence="3 4" key="1">
    <citation type="submission" date="2020-10" db="EMBL/GenBank/DDBJ databases">
        <title>Complete genome sequence of Paludibaculum fermentans P105T, a facultatively anaerobic acidobacterium capable of dissimilatory Fe(III) reduction.</title>
        <authorList>
            <person name="Dedysh S.N."/>
            <person name="Beletsky A.V."/>
            <person name="Kulichevskaya I.S."/>
            <person name="Mardanov A.V."/>
            <person name="Ravin N.V."/>
        </authorList>
    </citation>
    <scope>NUCLEOTIDE SEQUENCE [LARGE SCALE GENOMIC DNA]</scope>
    <source>
        <strain evidence="3 4">P105</strain>
    </source>
</reference>
<dbReference type="RefSeq" id="WP_194447841.1">
    <property type="nucleotide sequence ID" value="NZ_CP063849.1"/>
</dbReference>
<keyword evidence="4" id="KW-1185">Reference proteome</keyword>
<proteinExistence type="predicted"/>
<accession>A0A7S7NM46</accession>
<dbReference type="Pfam" id="PF13709">
    <property type="entry name" value="DUF4159"/>
    <property type="match status" value="1"/>
</dbReference>
<evidence type="ECO:0000313" key="4">
    <source>
        <dbReference type="Proteomes" id="UP000593892"/>
    </source>
</evidence>